<protein>
    <submittedName>
        <fullName evidence="1">Uncharacterized protein</fullName>
    </submittedName>
</protein>
<dbReference type="Proteomes" id="UP000070373">
    <property type="component" value="Unassembled WGS sequence"/>
</dbReference>
<dbReference type="EMBL" id="LHXN01000132">
    <property type="protein sequence ID" value="KXA90945.1"/>
    <property type="molecule type" value="Genomic_DNA"/>
</dbReference>
<organism evidence="1 2">
    <name type="scientific">candidate division MSBL1 archaeon SCGC-AAA259E17</name>
    <dbReference type="NCBI Taxonomy" id="1698263"/>
    <lineage>
        <taxon>Archaea</taxon>
        <taxon>Methanobacteriati</taxon>
        <taxon>Methanobacteriota</taxon>
        <taxon>candidate division MSBL1</taxon>
    </lineage>
</organism>
<comment type="caution">
    <text evidence="1">The sequence shown here is derived from an EMBL/GenBank/DDBJ whole genome shotgun (WGS) entry which is preliminary data.</text>
</comment>
<dbReference type="AlphaFoldDB" id="A0A133U9R4"/>
<evidence type="ECO:0000313" key="1">
    <source>
        <dbReference type="EMBL" id="KXA90945.1"/>
    </source>
</evidence>
<evidence type="ECO:0000313" key="2">
    <source>
        <dbReference type="Proteomes" id="UP000070373"/>
    </source>
</evidence>
<sequence length="196" mass="22753">MKILSIRKLFSSDHSSTNYHFVSTETLSKEERESVNSLTTQARVRNDQISLTYDGEWSDLGREREREFLNYFDIEVKEDYDWWSFTVIFRNDTKIAEKISDFATEGGEAYLEVDVRNEDTVLFFSGALLNYSACHPDDPFDLMAEIAIDMREEIIKGRYAGLEVLKTYCEENKVTDPAGEKHTYSSERLVQILTPI</sequence>
<accession>A0A133U9R4</accession>
<proteinExistence type="predicted"/>
<reference evidence="1 2" key="1">
    <citation type="journal article" date="2016" name="Sci. Rep.">
        <title>Metabolic traits of an uncultured archaeal lineage -MSBL1- from brine pools of the Red Sea.</title>
        <authorList>
            <person name="Mwirichia R."/>
            <person name="Alam I."/>
            <person name="Rashid M."/>
            <person name="Vinu M."/>
            <person name="Ba-Alawi W."/>
            <person name="Anthony Kamau A."/>
            <person name="Kamanda Ngugi D."/>
            <person name="Goker M."/>
            <person name="Klenk H.P."/>
            <person name="Bajic V."/>
            <person name="Stingl U."/>
        </authorList>
    </citation>
    <scope>NUCLEOTIDE SEQUENCE [LARGE SCALE GENOMIC DNA]</scope>
    <source>
        <strain evidence="1">SCGC-AAA259E17</strain>
    </source>
</reference>
<gene>
    <name evidence="1" type="ORF">AKJ64_05095</name>
</gene>
<keyword evidence="2" id="KW-1185">Reference proteome</keyword>
<name>A0A133U9R4_9EURY</name>